<sequence length="477" mass="54941">MEILRAKTKELFKSKLTKEQEQNSKLNLLEIDKQATKLESYPRRIVLEMTSACNIKCVFCGRDEAEFNQTYLPLEVLDKLEPALQKCEEVTLFGWGEPTINPKFIQFLERLDKTPVRKYFVTNGTRLEKFIDAIFAYHVDIIAVSLDGPNAQTNDKIRVGAKFDKVIDNIKKIQAKKKELQVDFPYMNFVFVAMKSNIHTLPEMITLAKEVGIQEVKVVFLTAFSPDMLSESLYNQQDLVREIFSQTIQKAQELDIKIKLPYIQGEDIAGDKYHKDCFVPWRDFFVGSDDSLRPCQSTSLKLGKFSEYKSFEEAWNNKAYQKFRQEVNCNTPKDGKDMPLQCKLCYQSSHANWNRKQSFIQVGQAFAPDWEKIAIKAPNGGGAAQNLNKNNLENLDSLSALCLISLYHYKSFQSYSHTSKTHHNTSQNIAHLLAFMLAQIYFLQILNATKHQTQHRFTHQIMHQITSDKSTLSRSAI</sequence>
<dbReference type="SFLD" id="SFLDG01067">
    <property type="entry name" value="SPASM/twitch_domain_containing"/>
    <property type="match status" value="1"/>
</dbReference>
<dbReference type="InterPro" id="IPR006638">
    <property type="entry name" value="Elp3/MiaA/NifB-like_rSAM"/>
</dbReference>
<evidence type="ECO:0000256" key="5">
    <source>
        <dbReference type="ARBA" id="ARBA00023004"/>
    </source>
</evidence>
<proteinExistence type="predicted"/>
<evidence type="ECO:0000259" key="7">
    <source>
        <dbReference type="PROSITE" id="PS51918"/>
    </source>
</evidence>
<dbReference type="Pfam" id="PF04055">
    <property type="entry name" value="Radical_SAM"/>
    <property type="match status" value="1"/>
</dbReference>
<dbReference type="InterPro" id="IPR023885">
    <property type="entry name" value="4Fe4S-binding_SPASM_dom"/>
</dbReference>
<dbReference type="CDD" id="cd01335">
    <property type="entry name" value="Radical_SAM"/>
    <property type="match status" value="1"/>
</dbReference>
<keyword evidence="5" id="KW-0408">Iron</keyword>
<dbReference type="PANTHER" id="PTHR43273:SF8">
    <property type="entry name" value="RADICAL SAM DOMAIN PROTEIN"/>
    <property type="match status" value="1"/>
</dbReference>
<organism evidence="8 9">
    <name type="scientific">Helicobacter fennelliae</name>
    <dbReference type="NCBI Taxonomy" id="215"/>
    <lineage>
        <taxon>Bacteria</taxon>
        <taxon>Pseudomonadati</taxon>
        <taxon>Campylobacterota</taxon>
        <taxon>Epsilonproteobacteria</taxon>
        <taxon>Campylobacterales</taxon>
        <taxon>Helicobacteraceae</taxon>
        <taxon>Helicobacter</taxon>
    </lineage>
</organism>
<evidence type="ECO:0000256" key="3">
    <source>
        <dbReference type="ARBA" id="ARBA00022691"/>
    </source>
</evidence>
<keyword evidence="2" id="KW-0004">4Fe-4S</keyword>
<reference evidence="8 9" key="1">
    <citation type="submission" date="2018-06" db="EMBL/GenBank/DDBJ databases">
        <authorList>
            <consortium name="Pathogen Informatics"/>
            <person name="Doyle S."/>
        </authorList>
    </citation>
    <scope>NUCLEOTIDE SEQUENCE [LARGE SCALE GENOMIC DNA]</scope>
    <source>
        <strain evidence="8 9">NCTC13102</strain>
    </source>
</reference>
<dbReference type="InterPro" id="IPR007197">
    <property type="entry name" value="rSAM"/>
</dbReference>
<evidence type="ECO:0000256" key="1">
    <source>
        <dbReference type="ARBA" id="ARBA00001966"/>
    </source>
</evidence>
<name>A0A2X3BB51_9HELI</name>
<evidence type="ECO:0000313" key="8">
    <source>
        <dbReference type="EMBL" id="SQB98111.1"/>
    </source>
</evidence>
<keyword evidence="4" id="KW-0479">Metal-binding</keyword>
<gene>
    <name evidence="8" type="ORF">NCTC13102_00561</name>
</gene>
<feature type="domain" description="Radical SAM core" evidence="7">
    <location>
        <begin position="39"/>
        <end position="264"/>
    </location>
</feature>
<evidence type="ECO:0000256" key="2">
    <source>
        <dbReference type="ARBA" id="ARBA00022485"/>
    </source>
</evidence>
<keyword evidence="6" id="KW-0411">Iron-sulfur</keyword>
<dbReference type="PROSITE" id="PS51918">
    <property type="entry name" value="RADICAL_SAM"/>
    <property type="match status" value="1"/>
</dbReference>
<dbReference type="GO" id="GO:0046872">
    <property type="term" value="F:metal ion binding"/>
    <property type="evidence" value="ECO:0007669"/>
    <property type="project" value="UniProtKB-KW"/>
</dbReference>
<dbReference type="SMART" id="SM00729">
    <property type="entry name" value="Elp3"/>
    <property type="match status" value="1"/>
</dbReference>
<dbReference type="GO" id="GO:0051536">
    <property type="term" value="F:iron-sulfur cluster binding"/>
    <property type="evidence" value="ECO:0007669"/>
    <property type="project" value="UniProtKB-KW"/>
</dbReference>
<dbReference type="SFLD" id="SFLDG01387">
    <property type="entry name" value="BtrN-like_SPASM_domain_contain"/>
    <property type="match status" value="1"/>
</dbReference>
<comment type="cofactor">
    <cofactor evidence="1">
        <name>[4Fe-4S] cluster</name>
        <dbReference type="ChEBI" id="CHEBI:49883"/>
    </cofactor>
</comment>
<evidence type="ECO:0000313" key="9">
    <source>
        <dbReference type="Proteomes" id="UP000250166"/>
    </source>
</evidence>
<dbReference type="Gene3D" id="3.20.20.70">
    <property type="entry name" value="Aldolase class I"/>
    <property type="match status" value="1"/>
</dbReference>
<dbReference type="InterPro" id="IPR013785">
    <property type="entry name" value="Aldolase_TIM"/>
</dbReference>
<dbReference type="CDD" id="cd21109">
    <property type="entry name" value="SPASM"/>
    <property type="match status" value="1"/>
</dbReference>
<keyword evidence="3" id="KW-0949">S-adenosyl-L-methionine</keyword>
<dbReference type="Proteomes" id="UP000250166">
    <property type="component" value="Unassembled WGS sequence"/>
</dbReference>
<evidence type="ECO:0000256" key="6">
    <source>
        <dbReference type="ARBA" id="ARBA00023014"/>
    </source>
</evidence>
<dbReference type="EMBL" id="UAWL01000006">
    <property type="protein sequence ID" value="SQB98111.1"/>
    <property type="molecule type" value="Genomic_DNA"/>
</dbReference>
<dbReference type="InterPro" id="IPR034391">
    <property type="entry name" value="AdoMet-like_SPASM_containing"/>
</dbReference>
<dbReference type="SFLD" id="SFLDS00029">
    <property type="entry name" value="Radical_SAM"/>
    <property type="match status" value="1"/>
</dbReference>
<dbReference type="InterPro" id="IPR058240">
    <property type="entry name" value="rSAM_sf"/>
</dbReference>
<accession>A0A2X3BB51</accession>
<evidence type="ECO:0000256" key="4">
    <source>
        <dbReference type="ARBA" id="ARBA00022723"/>
    </source>
</evidence>
<dbReference type="InterPro" id="IPR023867">
    <property type="entry name" value="Sulphatase_maturase_rSAM"/>
</dbReference>
<protein>
    <submittedName>
        <fullName evidence="8">Molybdenum cofactor biosynthesis protein A</fullName>
    </submittedName>
</protein>
<dbReference type="SUPFAM" id="SSF102114">
    <property type="entry name" value="Radical SAM enzymes"/>
    <property type="match status" value="1"/>
</dbReference>
<dbReference type="RefSeq" id="WP_112058386.1">
    <property type="nucleotide sequence ID" value="NZ_UAWL01000006.1"/>
</dbReference>
<dbReference type="GO" id="GO:0016491">
    <property type="term" value="F:oxidoreductase activity"/>
    <property type="evidence" value="ECO:0007669"/>
    <property type="project" value="InterPro"/>
</dbReference>
<dbReference type="Pfam" id="PF13186">
    <property type="entry name" value="SPASM"/>
    <property type="match status" value="1"/>
</dbReference>
<dbReference type="PANTHER" id="PTHR43273">
    <property type="entry name" value="ANAEROBIC SULFATASE-MATURATING ENZYME HOMOLOG ASLB-RELATED"/>
    <property type="match status" value="1"/>
</dbReference>
<dbReference type="AlphaFoldDB" id="A0A2X3BB51"/>